<comment type="similarity">
    <text evidence="1">Belongs to the peptidase S13 family.</text>
</comment>
<dbReference type="PANTHER" id="PTHR30023:SF0">
    <property type="entry name" value="PENICILLIN-SENSITIVE CARBOXYPEPTIDASE A"/>
    <property type="match status" value="1"/>
</dbReference>
<comment type="caution">
    <text evidence="3">The sequence shown here is derived from an EMBL/GenBank/DDBJ whole genome shotgun (WGS) entry which is preliminary data.</text>
</comment>
<dbReference type="GO" id="GO:0006508">
    <property type="term" value="P:proteolysis"/>
    <property type="evidence" value="ECO:0007669"/>
    <property type="project" value="InterPro"/>
</dbReference>
<evidence type="ECO:0000256" key="1">
    <source>
        <dbReference type="ARBA" id="ARBA00006096"/>
    </source>
</evidence>
<dbReference type="PRINTS" id="PR00922">
    <property type="entry name" value="DADACBPTASE3"/>
</dbReference>
<dbReference type="GO" id="GO:0000270">
    <property type="term" value="P:peptidoglycan metabolic process"/>
    <property type="evidence" value="ECO:0007669"/>
    <property type="project" value="TreeGrafter"/>
</dbReference>
<dbReference type="Gene3D" id="3.40.710.10">
    <property type="entry name" value="DD-peptidase/beta-lactamase superfamily"/>
    <property type="match status" value="1"/>
</dbReference>
<dbReference type="Pfam" id="PF02113">
    <property type="entry name" value="Peptidase_S13"/>
    <property type="match status" value="1"/>
</dbReference>
<dbReference type="InterPro" id="IPR000667">
    <property type="entry name" value="Peptidase_S13"/>
</dbReference>
<gene>
    <name evidence="3" type="primary">dacB</name>
    <name evidence="3" type="ORF">MF646_02850</name>
</gene>
<dbReference type="PANTHER" id="PTHR30023">
    <property type="entry name" value="D-ALANYL-D-ALANINE CARBOXYPEPTIDASE"/>
    <property type="match status" value="1"/>
</dbReference>
<evidence type="ECO:0000313" key="3">
    <source>
        <dbReference type="EMBL" id="MCL7746053.1"/>
    </source>
</evidence>
<dbReference type="NCBIfam" id="TIGR00666">
    <property type="entry name" value="PBP4"/>
    <property type="match status" value="1"/>
</dbReference>
<reference evidence="3" key="1">
    <citation type="submission" date="2022-02" db="EMBL/GenBank/DDBJ databases">
        <title>Halalkalibacter sp. nov. isolated from Lonar Lake, India.</title>
        <authorList>
            <person name="Joshi A."/>
            <person name="Thite S."/>
            <person name="Lodha T."/>
        </authorList>
    </citation>
    <scope>NUCLEOTIDE SEQUENCE</scope>
    <source>
        <strain evidence="3">MEB205</strain>
    </source>
</reference>
<dbReference type="SUPFAM" id="SSF56601">
    <property type="entry name" value="beta-lactamase/transpeptidase-like"/>
    <property type="match status" value="1"/>
</dbReference>
<sequence>MRKIVVAIIVICLVFHAPFVEAKTNRELMKNQIEHLIQTDPSMEGAIASISIRSAKTGELLMEHNGTTRLRPASNMKLFTAATALAVLGDNYTFQTELVTDGNIKWALLDGNLYIKGKGDPTLLKEDIDQLVGTLQKKGVKFIRGDVIGDDSWYDDTRYSVDLPWSDETTYYGSAISALTVSADDDYDAGSIIVKVSPQDIGQSGKIQIEPQTEYVHIVNETETVSADHTTKITVNREHGTNTIIIEGTISKDTSEEKSTVAVWEPTDFALAMFEEALQQKGIKLLGEVKRGVTPENTSLLAVRESIPLSELMVPFMKLSNNGHAEVLVKEMGKVMKEEGSWEKGLEVMDEQLRSFGVETDTLVIRDGSGISHINLISANQLTKILFSVQSEDWFPVFLHSLPVSGGENRLERGTLYRRLANPEAVGKVKAKTGTLTTVSTLSGYVETKSGETVIFSILLNNVLDGKKAKQLEDQIVLQLVNL</sequence>
<evidence type="ECO:0000313" key="4">
    <source>
        <dbReference type="Proteomes" id="UP001139150"/>
    </source>
</evidence>
<keyword evidence="4" id="KW-1185">Reference proteome</keyword>
<dbReference type="Proteomes" id="UP001139150">
    <property type="component" value="Unassembled WGS sequence"/>
</dbReference>
<dbReference type="EMBL" id="JAKRYL010000002">
    <property type="protein sequence ID" value="MCL7746053.1"/>
    <property type="molecule type" value="Genomic_DNA"/>
</dbReference>
<name>A0A9X2CMY5_9BACI</name>
<dbReference type="EC" id="3.4.16.4" evidence="3"/>
<protein>
    <submittedName>
        <fullName evidence="3">D-alanyl-D-alanine carboxypeptidase/D-alanyl-D-alanine-endopeptidase</fullName>
        <ecNumber evidence="3">3.4.16.4</ecNumber>
    </submittedName>
</protein>
<evidence type="ECO:0000256" key="2">
    <source>
        <dbReference type="ARBA" id="ARBA00022801"/>
    </source>
</evidence>
<keyword evidence="3" id="KW-0645">Protease</keyword>
<organism evidence="3 4">
    <name type="scientific">Halalkalibacter alkaliphilus</name>
    <dbReference type="NCBI Taxonomy" id="2917993"/>
    <lineage>
        <taxon>Bacteria</taxon>
        <taxon>Bacillati</taxon>
        <taxon>Bacillota</taxon>
        <taxon>Bacilli</taxon>
        <taxon>Bacillales</taxon>
        <taxon>Bacillaceae</taxon>
        <taxon>Halalkalibacter</taxon>
    </lineage>
</organism>
<keyword evidence="3" id="KW-0121">Carboxypeptidase</keyword>
<dbReference type="InterPro" id="IPR012338">
    <property type="entry name" value="Beta-lactam/transpept-like"/>
</dbReference>
<dbReference type="GO" id="GO:0009002">
    <property type="term" value="F:serine-type D-Ala-D-Ala carboxypeptidase activity"/>
    <property type="evidence" value="ECO:0007669"/>
    <property type="project" value="UniProtKB-EC"/>
</dbReference>
<proteinExistence type="inferred from homology"/>
<dbReference type="Gene3D" id="3.50.80.20">
    <property type="entry name" value="D-Ala-D-Ala carboxypeptidase C, peptidase S13"/>
    <property type="match status" value="1"/>
</dbReference>
<accession>A0A9X2CMY5</accession>
<keyword evidence="2 3" id="KW-0378">Hydrolase</keyword>
<dbReference type="AlphaFoldDB" id="A0A9X2CMY5"/>
<dbReference type="RefSeq" id="WP_250094981.1">
    <property type="nucleotide sequence ID" value="NZ_JAKRYL010000002.1"/>
</dbReference>